<gene>
    <name evidence="2" type="ORF">FNJ87_01845</name>
</gene>
<evidence type="ECO:0000313" key="3">
    <source>
        <dbReference type="Proteomes" id="UP001194729"/>
    </source>
</evidence>
<evidence type="ECO:0000256" key="1">
    <source>
        <dbReference type="SAM" id="SignalP"/>
    </source>
</evidence>
<organism evidence="2 3">
    <name type="scientific">Nonlabens mediterrranea</name>
    <dbReference type="NCBI Taxonomy" id="1419947"/>
    <lineage>
        <taxon>Bacteria</taxon>
        <taxon>Pseudomonadati</taxon>
        <taxon>Bacteroidota</taxon>
        <taxon>Flavobacteriia</taxon>
        <taxon>Flavobacteriales</taxon>
        <taxon>Flavobacteriaceae</taxon>
        <taxon>Nonlabens</taxon>
    </lineage>
</organism>
<feature type="signal peptide" evidence="1">
    <location>
        <begin position="1"/>
        <end position="21"/>
    </location>
</feature>
<accession>A0ABS0A185</accession>
<feature type="chain" id="PRO_5045833784" evidence="1">
    <location>
        <begin position="22"/>
        <end position="272"/>
    </location>
</feature>
<keyword evidence="1" id="KW-0732">Signal</keyword>
<name>A0ABS0A185_9FLAO</name>
<sequence>MKKLPLLLLTCLLFFSCSENNSIDDLTSQKVEDLVFYNYDGEPLEQKDLVSSWNNMINDSETPYRFQAGTFSIKKIKTLNNDDFEYALITTNTTNKIQTAALITAFKDGYKISNRSVSCYDCDVKLELQSKDGYWSCNGTNENCIKTSRLFEVDSVNEIPDIKILYSVQFTDEPLDDVKTLNRTIYTVYSNASTKDELCDTKSILSDIAYKEIWVIDDKNDPKQNRSRIGLQEIDAKDALNFICSEMDNAVYTMADMEKFGKYKQEYRAFFD</sequence>
<dbReference type="Proteomes" id="UP001194729">
    <property type="component" value="Unassembled WGS sequence"/>
</dbReference>
<comment type="caution">
    <text evidence="2">The sequence shown here is derived from an EMBL/GenBank/DDBJ whole genome shotgun (WGS) entry which is preliminary data.</text>
</comment>
<dbReference type="PROSITE" id="PS51257">
    <property type="entry name" value="PROKAR_LIPOPROTEIN"/>
    <property type="match status" value="1"/>
</dbReference>
<proteinExistence type="predicted"/>
<protein>
    <submittedName>
        <fullName evidence="2">Uncharacterized protein</fullName>
    </submittedName>
</protein>
<evidence type="ECO:0000313" key="2">
    <source>
        <dbReference type="EMBL" id="MBF4983131.1"/>
    </source>
</evidence>
<dbReference type="EMBL" id="JADKYU010000094">
    <property type="protein sequence ID" value="MBF4983131.1"/>
    <property type="molecule type" value="Genomic_DNA"/>
</dbReference>
<keyword evidence="3" id="KW-1185">Reference proteome</keyword>
<reference evidence="2 3" key="1">
    <citation type="submission" date="2020-11" db="EMBL/GenBank/DDBJ databases">
        <title>P. mediterranea TC4 genome.</title>
        <authorList>
            <person name="Molmeret M."/>
        </authorList>
    </citation>
    <scope>NUCLEOTIDE SEQUENCE [LARGE SCALE GENOMIC DNA]</scope>
    <source>
        <strain evidence="2 3">TC4</strain>
    </source>
</reference>